<evidence type="ECO:0000313" key="8">
    <source>
        <dbReference type="Proteomes" id="UP000695007"/>
    </source>
</evidence>
<comment type="subcellular location">
    <subcellularLocation>
        <location evidence="1">Nucleus</location>
        <location evidence="1">Nucleolus</location>
    </subcellularLocation>
</comment>
<dbReference type="GO" id="GO:0032040">
    <property type="term" value="C:small-subunit processome"/>
    <property type="evidence" value="ECO:0007669"/>
    <property type="project" value="InterPro"/>
</dbReference>
<organism evidence="8 9">
    <name type="scientific">Ceratosolen solmsi marchali</name>
    <dbReference type="NCBI Taxonomy" id="326594"/>
    <lineage>
        <taxon>Eukaryota</taxon>
        <taxon>Metazoa</taxon>
        <taxon>Ecdysozoa</taxon>
        <taxon>Arthropoda</taxon>
        <taxon>Hexapoda</taxon>
        <taxon>Insecta</taxon>
        <taxon>Pterygota</taxon>
        <taxon>Neoptera</taxon>
        <taxon>Endopterygota</taxon>
        <taxon>Hymenoptera</taxon>
        <taxon>Apocrita</taxon>
        <taxon>Proctotrupomorpha</taxon>
        <taxon>Chalcidoidea</taxon>
        <taxon>Agaonidae</taxon>
        <taxon>Agaoninae</taxon>
        <taxon>Ceratosolen</taxon>
    </lineage>
</organism>
<dbReference type="GeneID" id="105368053"/>
<evidence type="ECO:0000256" key="6">
    <source>
        <dbReference type="ARBA" id="ARBA00024695"/>
    </source>
</evidence>
<proteinExistence type="inferred from homology"/>
<dbReference type="RefSeq" id="XP_011505256.1">
    <property type="nucleotide sequence ID" value="XM_011506954.1"/>
</dbReference>
<keyword evidence="8" id="KW-1185">Reference proteome</keyword>
<dbReference type="Pfam" id="PF04147">
    <property type="entry name" value="Nop14"/>
    <property type="match status" value="1"/>
</dbReference>
<dbReference type="PANTHER" id="PTHR23183">
    <property type="entry name" value="NOP14"/>
    <property type="match status" value="1"/>
</dbReference>
<feature type="region of interest" description="Disordered" evidence="7">
    <location>
        <begin position="343"/>
        <end position="406"/>
    </location>
</feature>
<comment type="function">
    <text evidence="6">Involved in nucleolar processing of pre-18S ribosomal RNA. Has a role in the nuclear export of 40S pre-ribosomal subunit to the cytoplasm.</text>
</comment>
<evidence type="ECO:0000256" key="5">
    <source>
        <dbReference type="ARBA" id="ARBA00023242"/>
    </source>
</evidence>
<dbReference type="PANTHER" id="PTHR23183:SF0">
    <property type="entry name" value="NUCLEOLAR PROTEIN 14"/>
    <property type="match status" value="1"/>
</dbReference>
<keyword evidence="5" id="KW-0539">Nucleus</keyword>
<evidence type="ECO:0000313" key="9">
    <source>
        <dbReference type="RefSeq" id="XP_011505256.1"/>
    </source>
</evidence>
<evidence type="ECO:0000256" key="7">
    <source>
        <dbReference type="SAM" id="MobiDB-lite"/>
    </source>
</evidence>
<feature type="compositionally biased region" description="Acidic residues" evidence="7">
    <location>
        <begin position="347"/>
        <end position="384"/>
    </location>
</feature>
<feature type="compositionally biased region" description="Basic and acidic residues" evidence="7">
    <location>
        <begin position="386"/>
        <end position="396"/>
    </location>
</feature>
<reference evidence="9" key="1">
    <citation type="submission" date="2025-08" db="UniProtKB">
        <authorList>
            <consortium name="RefSeq"/>
        </authorList>
    </citation>
    <scope>IDENTIFICATION</scope>
</reference>
<dbReference type="Proteomes" id="UP000695007">
    <property type="component" value="Unplaced"/>
</dbReference>
<evidence type="ECO:0000256" key="1">
    <source>
        <dbReference type="ARBA" id="ARBA00004604"/>
    </source>
</evidence>
<name>A0AAJ7E2B5_9HYME</name>
<dbReference type="KEGG" id="csol:105368053"/>
<dbReference type="GO" id="GO:0030490">
    <property type="term" value="P:maturation of SSU-rRNA"/>
    <property type="evidence" value="ECO:0007669"/>
    <property type="project" value="TreeGrafter"/>
</dbReference>
<keyword evidence="4" id="KW-0698">rRNA processing</keyword>
<evidence type="ECO:0000256" key="4">
    <source>
        <dbReference type="ARBA" id="ARBA00022552"/>
    </source>
</evidence>
<evidence type="ECO:0000256" key="2">
    <source>
        <dbReference type="ARBA" id="ARBA00007466"/>
    </source>
</evidence>
<dbReference type="GO" id="GO:0030692">
    <property type="term" value="C:Noc4p-Nop14p complex"/>
    <property type="evidence" value="ECO:0007669"/>
    <property type="project" value="TreeGrafter"/>
</dbReference>
<comment type="similarity">
    <text evidence="2">Belongs to the NOP14 family.</text>
</comment>
<sequence length="893" mass="103954">MAKIKNKKSNLADNYAKIRKQQLNKKTLTPFEIHVNKTKQNVLGRKSKVDHGLPGIARTKAITKRKNTLLLEYKVKDKDNIFLDRRIGEKNSGMSEEDKAMARFAAERIKAHKKKDIFNLNDEEILTHRGQSLIDIEKYDNPRSDEDDYSDDENKTGKLDKKFVEDAHFGGGVLSKSTSQMSRKDLIDQLIYESKKRKAERQKIREQTIDLTEKLDSEWHDLLPLVSSSKLKEIEDKPKVDDYDISLRTLKYEARGMPTDKLKSEEEIVKKEKLALEKLEEDRLMRMKGFSDEAEFQRNHKSADDLDNFKIERIEDKSSDNESNDDKIKLIKLCNAEITKNKKNNSEEEVNNEIDQDNDDDKEDEEGNKIDEDSDENIEEESDNLSDLKDSDSSDNEKEENVEDKAFANANNIQAVEKALCKNIECIKGNNIKANDDSIASSNNSKADVSIGIKEAMMEKARQELPYTFTAPVTYKELQALIKDYNPDYQSVVIERIIKCNHWKLSNENKEKLSNLFSFLLQYLNDCTFGNDLEELTKFFQLFDRLCPHLYDLTHANPESTKLCLHDILKEKHSIFEKSIKTYPKLDTLFLFKLVSILYPTSDFRHPIVTPCLVFMSQILFKCKVRRKQDISKGLFLCTLILEYTILNKRWSPSVINFLRGIIFISLPKPFSKLIKVLPPFKTANEFSNLLVLEEDQKNLKVNSVTTRMLIEDLCSEALDDSYRLRTFITTINLLHEFKEQYKELDSAYYIFEPILTLLKYGSLERYPAEVKKKVNDLVADLTKLNDKKLKYLVFNKKKPKALRMYEPRIEVVYDGKKHKPMSKAKAEREKLLHKLKKETKSAIREVRKDNAFLSKVKIKQQIASDIERKRKVKEIFGDAAKQQSEIKKFKRK</sequence>
<accession>A0AAJ7E2B5</accession>
<protein>
    <submittedName>
        <fullName evidence="9">Nucleolar protein 14 homolog</fullName>
    </submittedName>
</protein>
<gene>
    <name evidence="9" type="primary">LOC105368053</name>
</gene>
<evidence type="ECO:0000256" key="3">
    <source>
        <dbReference type="ARBA" id="ARBA00022517"/>
    </source>
</evidence>
<keyword evidence="3" id="KW-0690">Ribosome biogenesis</keyword>
<dbReference type="InterPro" id="IPR007276">
    <property type="entry name" value="Nop14"/>
</dbReference>
<dbReference type="AlphaFoldDB" id="A0AAJ7E2B5"/>